<feature type="binding site" evidence="11">
    <location>
        <begin position="342"/>
        <end position="344"/>
    </location>
    <ligand>
        <name>IMP</name>
        <dbReference type="ChEBI" id="CHEBI:58053"/>
    </ligand>
</feature>
<keyword evidence="4 11" id="KW-0332">GMP biosynthesis</keyword>
<comment type="caution">
    <text evidence="11">Lacks conserved residue(s) required for the propagation of feature annotation.</text>
</comment>
<feature type="binding site" evidence="11">
    <location>
        <position position="307"/>
    </location>
    <ligand>
        <name>IMP</name>
        <dbReference type="ChEBI" id="CHEBI:58053"/>
    </ligand>
</feature>
<evidence type="ECO:0000256" key="8">
    <source>
        <dbReference type="ARBA" id="ARBA00023027"/>
    </source>
</evidence>
<proteinExistence type="inferred from homology"/>
<dbReference type="SUPFAM" id="SSF51412">
    <property type="entry name" value="Inosine monophosphate dehydrogenase (IMPDH)"/>
    <property type="match status" value="1"/>
</dbReference>
<evidence type="ECO:0000256" key="11">
    <source>
        <dbReference type="HAMAP-Rule" id="MF_01964"/>
    </source>
</evidence>
<evidence type="ECO:0000256" key="5">
    <source>
        <dbReference type="ARBA" id="ARBA00022755"/>
    </source>
</evidence>
<feature type="active site" description="Thioimidate intermediate" evidence="11">
    <location>
        <position position="309"/>
    </location>
</feature>
<evidence type="ECO:0000256" key="10">
    <source>
        <dbReference type="ARBA" id="ARBA00048028"/>
    </source>
</evidence>
<feature type="domain" description="CBS" evidence="15">
    <location>
        <begin position="159"/>
        <end position="216"/>
    </location>
</feature>
<keyword evidence="5 11" id="KW-0658">Purine biosynthesis</keyword>
<feature type="binding site" evidence="11">
    <location>
        <position position="481"/>
    </location>
    <ligand>
        <name>K(+)</name>
        <dbReference type="ChEBI" id="CHEBI:29103"/>
        <note>ligand shared between two tetrameric partners</note>
    </ligand>
</feature>
<dbReference type="InterPro" id="IPR046342">
    <property type="entry name" value="CBS_dom_sf"/>
</dbReference>
<comment type="pathway">
    <text evidence="11 14">Purine metabolism; XMP biosynthesis via de novo pathway; XMP from IMP: step 1/1.</text>
</comment>
<dbReference type="RefSeq" id="WP_344834016.1">
    <property type="nucleotide sequence ID" value="NZ_BAAAUV010000017.1"/>
</dbReference>
<evidence type="ECO:0000256" key="3">
    <source>
        <dbReference type="ARBA" id="ARBA00022723"/>
    </source>
</evidence>
<keyword evidence="17" id="KW-1185">Reference proteome</keyword>
<keyword evidence="9 12" id="KW-0129">CBS domain</keyword>
<dbReference type="InterPro" id="IPR013785">
    <property type="entry name" value="Aldolase_TIM"/>
</dbReference>
<feature type="binding site" evidence="11">
    <location>
        <begin position="365"/>
        <end position="366"/>
    </location>
    <ligand>
        <name>IMP</name>
        <dbReference type="ChEBI" id="CHEBI:58053"/>
    </ligand>
</feature>
<sequence>MNSAVDSDKFAPVGLTFDDVLLLPGYSDMQPGDADTTTRLSRGIKLRIPLLSSAMDTVTEARMAIAMARQGGIGVLHRNMSIEDQAADVDTVKRSEAGMITNPITCSPFATLRDVEELCARYRISGVPVTDERGVLLGIVTNRDTRFESDPDRPVREVMTQMPLVTATEDVTREEAFALLAKNKIEKLPLIDSGGRLRGLITVKDFTKTERYPDATKDPEGRLVVAAAVGVGEDAVKRAQALIEAGVDAIIVDVAQGHSKGVADTIGKIKANSRVQVIGGNIATYAGAKMLVDAGADGVKVGVGPGSICTTRVVAGVGVPQITAINEAARACRAAGVPVIGDGGLQYSGDIGKAIAAGADTVMLGSLLAGVDESPGELIFVHGKQYKAYRGMGSLGAMRNRERGGKSYSKDRYAQADVAADNLIPEGIEGQVPYRGPLRSVAHQLVGGLHQSMWYTGAKTIPDLQAGGRLMQITSAGLKESHPHDIQMTVEAPNYQGR</sequence>
<dbReference type="NCBIfam" id="TIGR01302">
    <property type="entry name" value="IMP_dehydrog"/>
    <property type="match status" value="1"/>
</dbReference>
<evidence type="ECO:0000256" key="9">
    <source>
        <dbReference type="ARBA" id="ARBA00023122"/>
    </source>
</evidence>
<evidence type="ECO:0000256" key="2">
    <source>
        <dbReference type="ARBA" id="ARBA00005502"/>
    </source>
</evidence>
<dbReference type="EC" id="1.1.1.205" evidence="11 14"/>
<feature type="binding site" evidence="11">
    <location>
        <position position="426"/>
    </location>
    <ligand>
        <name>IMP</name>
        <dbReference type="ChEBI" id="CHEBI:58053"/>
    </ligand>
</feature>
<feature type="binding site" description="in other chain" evidence="11">
    <location>
        <position position="306"/>
    </location>
    <ligand>
        <name>K(+)</name>
        <dbReference type="ChEBI" id="CHEBI:29103"/>
        <note>ligand shared between two tetrameric partners</note>
    </ligand>
</feature>
<feature type="active site" description="Proton acceptor" evidence="11">
    <location>
        <position position="412"/>
    </location>
</feature>
<dbReference type="EMBL" id="BAAAUV010000017">
    <property type="protein sequence ID" value="GAA3227194.1"/>
    <property type="molecule type" value="Genomic_DNA"/>
</dbReference>
<feature type="binding site" evidence="11">
    <location>
        <position position="482"/>
    </location>
    <ligand>
        <name>K(+)</name>
        <dbReference type="ChEBI" id="CHEBI:29103"/>
        <note>ligand shared between two tetrameric partners</note>
    </ligand>
</feature>
<feature type="domain" description="CBS" evidence="15">
    <location>
        <begin position="99"/>
        <end position="158"/>
    </location>
</feature>
<dbReference type="Pfam" id="PF00478">
    <property type="entry name" value="IMPDH"/>
    <property type="match status" value="1"/>
</dbReference>
<dbReference type="CDD" id="cd04601">
    <property type="entry name" value="CBS_pair_IMPDH"/>
    <property type="match status" value="1"/>
</dbReference>
<dbReference type="CDD" id="cd00381">
    <property type="entry name" value="IMPDH"/>
    <property type="match status" value="1"/>
</dbReference>
<dbReference type="InterPro" id="IPR005990">
    <property type="entry name" value="IMP_DH"/>
</dbReference>
<evidence type="ECO:0000259" key="15">
    <source>
        <dbReference type="PROSITE" id="PS51371"/>
    </source>
</evidence>
<comment type="catalytic activity">
    <reaction evidence="10 11 14">
        <text>IMP + NAD(+) + H2O = XMP + NADH + H(+)</text>
        <dbReference type="Rhea" id="RHEA:11708"/>
        <dbReference type="ChEBI" id="CHEBI:15377"/>
        <dbReference type="ChEBI" id="CHEBI:15378"/>
        <dbReference type="ChEBI" id="CHEBI:57464"/>
        <dbReference type="ChEBI" id="CHEBI:57540"/>
        <dbReference type="ChEBI" id="CHEBI:57945"/>
        <dbReference type="ChEBI" id="CHEBI:58053"/>
        <dbReference type="EC" id="1.1.1.205"/>
    </reaction>
</comment>
<dbReference type="PANTHER" id="PTHR11911:SF111">
    <property type="entry name" value="INOSINE-5'-MONOPHOSPHATE DEHYDROGENASE"/>
    <property type="match status" value="1"/>
</dbReference>
<keyword evidence="8 11" id="KW-0520">NAD</keyword>
<comment type="caution">
    <text evidence="16">The sequence shown here is derived from an EMBL/GenBank/DDBJ whole genome shotgun (WGS) entry which is preliminary data.</text>
</comment>
<evidence type="ECO:0000256" key="14">
    <source>
        <dbReference type="RuleBase" id="RU003928"/>
    </source>
</evidence>
<evidence type="ECO:0000256" key="1">
    <source>
        <dbReference type="ARBA" id="ARBA00001958"/>
    </source>
</evidence>
<evidence type="ECO:0000256" key="13">
    <source>
        <dbReference type="RuleBase" id="RU003927"/>
    </source>
</evidence>
<comment type="function">
    <text evidence="11">Catalyzes the conversion of inosine 5'-phosphate (IMP) to xanthosine 5'-phosphate (XMP), the first committed and rate-limiting step in the de novo synthesis of guanine nucleotides, and therefore plays an important role in the regulation of cell growth.</text>
</comment>
<dbReference type="PIRSF" id="PIRSF000130">
    <property type="entry name" value="IMPDH"/>
    <property type="match status" value="1"/>
</dbReference>
<comment type="similarity">
    <text evidence="2 11 13">Belongs to the IMPDH/GMPR family.</text>
</comment>
<evidence type="ECO:0000256" key="4">
    <source>
        <dbReference type="ARBA" id="ARBA00022749"/>
    </source>
</evidence>
<dbReference type="InterPro" id="IPR001093">
    <property type="entry name" value="IMP_DH_GMPRt"/>
</dbReference>
<keyword evidence="6 11" id="KW-0630">Potassium</keyword>
<feature type="binding site" evidence="11">
    <location>
        <begin position="302"/>
        <end position="304"/>
    </location>
    <ligand>
        <name>NAD(+)</name>
        <dbReference type="ChEBI" id="CHEBI:57540"/>
    </ligand>
</feature>
<dbReference type="HAMAP" id="MF_01964">
    <property type="entry name" value="IMPDH"/>
    <property type="match status" value="1"/>
</dbReference>
<dbReference type="InterPro" id="IPR015875">
    <property type="entry name" value="IMP_DH/GMP_Rdtase_CS"/>
</dbReference>
<evidence type="ECO:0000313" key="17">
    <source>
        <dbReference type="Proteomes" id="UP001501237"/>
    </source>
</evidence>
<dbReference type="PANTHER" id="PTHR11911">
    <property type="entry name" value="INOSINE-5-MONOPHOSPHATE DEHYDROGENASE RELATED"/>
    <property type="match status" value="1"/>
</dbReference>
<feature type="binding site" evidence="11">
    <location>
        <position position="253"/>
    </location>
    <ligand>
        <name>NAD(+)</name>
        <dbReference type="ChEBI" id="CHEBI:57540"/>
    </ligand>
</feature>
<reference evidence="17" key="1">
    <citation type="journal article" date="2019" name="Int. J. Syst. Evol. Microbiol.">
        <title>The Global Catalogue of Microorganisms (GCM) 10K type strain sequencing project: providing services to taxonomists for standard genome sequencing and annotation.</title>
        <authorList>
            <consortium name="The Broad Institute Genomics Platform"/>
            <consortium name="The Broad Institute Genome Sequencing Center for Infectious Disease"/>
            <person name="Wu L."/>
            <person name="Ma J."/>
        </authorList>
    </citation>
    <scope>NUCLEOTIDE SEQUENCE [LARGE SCALE GENOMIC DNA]</scope>
    <source>
        <strain evidence="17">JCM 9377</strain>
    </source>
</reference>
<evidence type="ECO:0000256" key="12">
    <source>
        <dbReference type="PROSITE-ProRule" id="PRU00703"/>
    </source>
</evidence>
<accession>A0ABP6QLW8</accession>
<protein>
    <recommendedName>
        <fullName evidence="11 14">Inosine-5'-monophosphate dehydrogenase</fullName>
        <shortName evidence="11">IMP dehydrogenase</shortName>
        <shortName evidence="11">IMPD</shortName>
        <shortName evidence="11">IMPDH</shortName>
        <ecNumber evidence="11 14">1.1.1.205</ecNumber>
    </recommendedName>
</protein>
<comment type="activity regulation">
    <text evidence="11">Mycophenolic acid (MPA) is a non-competitive inhibitor that prevents formation of the closed enzyme conformation by binding to the same site as the amobile flap. In contrast, mizoribine monophosphate (MZP) is a competitive inhibitor that induces the closed conformation. MPA is a potent inhibitor of mammalian IMPDHs but a poor inhibitor of the bacterial enzymes. MZP is a more potent inhibitor of bacterial IMPDH.</text>
</comment>
<dbReference type="Pfam" id="PF00571">
    <property type="entry name" value="CBS"/>
    <property type="match status" value="2"/>
</dbReference>
<feature type="binding site" evidence="11">
    <location>
        <position position="480"/>
    </location>
    <ligand>
        <name>K(+)</name>
        <dbReference type="ChEBI" id="CHEBI:29103"/>
        <note>ligand shared between two tetrameric partners</note>
    </ligand>
</feature>
<feature type="binding site" evidence="11">
    <location>
        <begin position="389"/>
        <end position="393"/>
    </location>
    <ligand>
        <name>IMP</name>
        <dbReference type="ChEBI" id="CHEBI:58053"/>
    </ligand>
</feature>
<feature type="binding site" description="in other chain" evidence="11">
    <location>
        <position position="309"/>
    </location>
    <ligand>
        <name>K(+)</name>
        <dbReference type="ChEBI" id="CHEBI:29103"/>
        <note>ligand shared between two tetrameric partners</note>
    </ligand>
</feature>
<gene>
    <name evidence="11 16" type="primary">guaB</name>
    <name evidence="16" type="ORF">GCM10010468_55860</name>
</gene>
<dbReference type="Gene3D" id="3.20.20.70">
    <property type="entry name" value="Aldolase class I"/>
    <property type="match status" value="1"/>
</dbReference>
<dbReference type="PROSITE" id="PS00487">
    <property type="entry name" value="IMP_DH_GMP_RED"/>
    <property type="match status" value="1"/>
</dbReference>
<evidence type="ECO:0000256" key="7">
    <source>
        <dbReference type="ARBA" id="ARBA00023002"/>
    </source>
</evidence>
<keyword evidence="7 11" id="KW-0560">Oxidoreductase</keyword>
<feature type="binding site" description="in other chain" evidence="11">
    <location>
        <position position="304"/>
    </location>
    <ligand>
        <name>K(+)</name>
        <dbReference type="ChEBI" id="CHEBI:29103"/>
        <note>ligand shared between two tetrameric partners</note>
    </ligand>
</feature>
<keyword evidence="3 11" id="KW-0479">Metal-binding</keyword>
<name>A0ABP6QLW8_9ACTN</name>
<evidence type="ECO:0000256" key="6">
    <source>
        <dbReference type="ARBA" id="ARBA00022958"/>
    </source>
</evidence>
<comment type="subunit">
    <text evidence="11">Homotetramer.</text>
</comment>
<dbReference type="Proteomes" id="UP001501237">
    <property type="component" value="Unassembled WGS sequence"/>
</dbReference>
<dbReference type="SMART" id="SM01240">
    <property type="entry name" value="IMPDH"/>
    <property type="match status" value="1"/>
</dbReference>
<dbReference type="PROSITE" id="PS51371">
    <property type="entry name" value="CBS"/>
    <property type="match status" value="2"/>
</dbReference>
<evidence type="ECO:0000313" key="16">
    <source>
        <dbReference type="EMBL" id="GAA3227194.1"/>
    </source>
</evidence>
<dbReference type="SUPFAM" id="SSF54631">
    <property type="entry name" value="CBS-domain pair"/>
    <property type="match status" value="1"/>
</dbReference>
<organism evidence="16 17">
    <name type="scientific">Actinocorallia longicatena</name>
    <dbReference type="NCBI Taxonomy" id="111803"/>
    <lineage>
        <taxon>Bacteria</taxon>
        <taxon>Bacillati</taxon>
        <taxon>Actinomycetota</taxon>
        <taxon>Actinomycetes</taxon>
        <taxon>Streptosporangiales</taxon>
        <taxon>Thermomonosporaceae</taxon>
        <taxon>Actinocorallia</taxon>
    </lineage>
</organism>
<comment type="cofactor">
    <cofactor evidence="1 11">
        <name>K(+)</name>
        <dbReference type="ChEBI" id="CHEBI:29103"/>
    </cofactor>
</comment>
<dbReference type="SMART" id="SM00116">
    <property type="entry name" value="CBS"/>
    <property type="match status" value="2"/>
</dbReference>
<dbReference type="InterPro" id="IPR000644">
    <property type="entry name" value="CBS_dom"/>
</dbReference>